<dbReference type="AlphaFoldDB" id="A0A7W9YAK8"/>
<dbReference type="InterPro" id="IPR043137">
    <property type="entry name" value="GGT_ssub_C"/>
</dbReference>
<comment type="similarity">
    <text evidence="1">Belongs to the gamma-glutamyltransferase family.</text>
</comment>
<dbReference type="PANTHER" id="PTHR43199">
    <property type="entry name" value="GLUTATHIONE HYDROLASE"/>
    <property type="match status" value="1"/>
</dbReference>
<evidence type="ECO:0000256" key="1">
    <source>
        <dbReference type="ARBA" id="ARBA00009381"/>
    </source>
</evidence>
<keyword evidence="5" id="KW-0012">Acyltransferase</keyword>
<dbReference type="Gene3D" id="3.60.20.40">
    <property type="match status" value="1"/>
</dbReference>
<gene>
    <name evidence="5" type="ORF">HNQ72_004922</name>
</gene>
<dbReference type="EMBL" id="JACHEG010000007">
    <property type="protein sequence ID" value="MBB6165077.1"/>
    <property type="molecule type" value="Genomic_DNA"/>
</dbReference>
<proteinExistence type="inferred from homology"/>
<evidence type="ECO:0000313" key="5">
    <source>
        <dbReference type="EMBL" id="MBB6165077.1"/>
    </source>
</evidence>
<comment type="caution">
    <text evidence="5">The sequence shown here is derived from an EMBL/GenBank/DDBJ whole genome shotgun (WGS) entry which is preliminary data.</text>
</comment>
<dbReference type="SUPFAM" id="SSF56235">
    <property type="entry name" value="N-terminal nucleophile aminohydrolases (Ntn hydrolases)"/>
    <property type="match status" value="1"/>
</dbReference>
<dbReference type="InterPro" id="IPR029055">
    <property type="entry name" value="Ntn_hydrolases_N"/>
</dbReference>
<protein>
    <submittedName>
        <fullName evidence="5">Gamma-glutamyltranspeptidase/glutathione hydrolase</fullName>
        <ecNumber evidence="5">2.3.2.2</ecNumber>
        <ecNumber evidence="5">3.4.19.13</ecNumber>
    </submittedName>
</protein>
<evidence type="ECO:0000256" key="3">
    <source>
        <dbReference type="ARBA" id="ARBA00022801"/>
    </source>
</evidence>
<dbReference type="PANTHER" id="PTHR43199:SF1">
    <property type="entry name" value="GLUTATHIONE HYDROLASE PROENZYME"/>
    <property type="match status" value="1"/>
</dbReference>
<sequence>MTESWTIRKGETRSRNGLVACQNRLAAEAGAAVLSRGGNAVDAAVVTTLVLSIVEPWLSGIGGGGFMLRADGATGVVDTLDFNVISAQELDPEDYPLTAGRDGDWFNWPSITGDRNLIGYSSICTPGAIAGLAEALEKFGTLTWEEALQPAIEHARRGTKLDWFTVLALAIDAAGLSRFPASSEIFLVDGRPPRAPERGVEAFLPMPVKAVTLERLAKAGARDFYEGETARKIVADLQDGGSRIGAGDLASYRPRWLEPLKHGYRGLDIYAMGGLSGGPTMIDAISELDKTLPTEDALSGKSALAFARALRRASEHRLRSLGHAGGGSCTTHVSVVDSTGTMVSLTNTLLSRFGSKVVLPQTGFLMNNGMMWFDPRKGQPNSIAPGVRPLANMCPIIATRDGKPYMALGAAGGRQIMPAVVQLLSYVACFGLSLEDAFMSPRIDASGVTIMVDRRAQADVANRLSGEFPVEIVEDTLYPVNFAIPSAVMRDGNEFVAMAHPNHPWAATAEEAR</sequence>
<evidence type="ECO:0000256" key="2">
    <source>
        <dbReference type="ARBA" id="ARBA00022679"/>
    </source>
</evidence>
<dbReference type="Pfam" id="PF01019">
    <property type="entry name" value="G_glu_transpept"/>
    <property type="match status" value="2"/>
</dbReference>
<dbReference type="InterPro" id="IPR051792">
    <property type="entry name" value="GGT_bact"/>
</dbReference>
<accession>A0A7W9YAK8</accession>
<keyword evidence="4" id="KW-0865">Zymogen</keyword>
<dbReference type="Proteomes" id="UP000547879">
    <property type="component" value="Unassembled WGS sequence"/>
</dbReference>
<keyword evidence="6" id="KW-1185">Reference proteome</keyword>
<dbReference type="EC" id="3.4.19.13" evidence="5"/>
<dbReference type="PRINTS" id="PR01210">
    <property type="entry name" value="GGTRANSPTASE"/>
</dbReference>
<dbReference type="GO" id="GO:0103068">
    <property type="term" value="F:leukotriene C4 gamma-glutamyl transferase activity"/>
    <property type="evidence" value="ECO:0007669"/>
    <property type="project" value="UniProtKB-EC"/>
</dbReference>
<keyword evidence="3 5" id="KW-0378">Hydrolase</keyword>
<keyword evidence="2 5" id="KW-0808">Transferase</keyword>
<dbReference type="RefSeq" id="WP_183996062.1">
    <property type="nucleotide sequence ID" value="NZ_BMHW01000007.1"/>
</dbReference>
<evidence type="ECO:0000256" key="4">
    <source>
        <dbReference type="ARBA" id="ARBA00023145"/>
    </source>
</evidence>
<name>A0A7W9YAK8_9HYPH</name>
<organism evidence="5 6">
    <name type="scientific">Rhizobium wenxiniae</name>
    <dbReference type="NCBI Taxonomy" id="1737357"/>
    <lineage>
        <taxon>Bacteria</taxon>
        <taxon>Pseudomonadati</taxon>
        <taxon>Pseudomonadota</taxon>
        <taxon>Alphaproteobacteria</taxon>
        <taxon>Hyphomicrobiales</taxon>
        <taxon>Rhizobiaceae</taxon>
        <taxon>Rhizobium/Agrobacterium group</taxon>
        <taxon>Rhizobium</taxon>
    </lineage>
</organism>
<reference evidence="5 6" key="1">
    <citation type="submission" date="2020-08" db="EMBL/GenBank/DDBJ databases">
        <title>Genomic Encyclopedia of Type Strains, Phase IV (KMG-IV): sequencing the most valuable type-strain genomes for metagenomic binning, comparative biology and taxonomic classification.</title>
        <authorList>
            <person name="Goeker M."/>
        </authorList>
    </citation>
    <scope>NUCLEOTIDE SEQUENCE [LARGE SCALE GENOMIC DNA]</scope>
    <source>
        <strain evidence="5 6">DSM 100734</strain>
    </source>
</reference>
<evidence type="ECO:0000313" key="6">
    <source>
        <dbReference type="Proteomes" id="UP000547879"/>
    </source>
</evidence>
<dbReference type="GO" id="GO:0036374">
    <property type="term" value="F:glutathione hydrolase activity"/>
    <property type="evidence" value="ECO:0007669"/>
    <property type="project" value="UniProtKB-EC"/>
</dbReference>
<dbReference type="EC" id="2.3.2.2" evidence="5"/>